<dbReference type="PANTHER" id="PTHR36923">
    <property type="entry name" value="FERREDOXIN"/>
    <property type="match status" value="1"/>
</dbReference>
<evidence type="ECO:0000256" key="2">
    <source>
        <dbReference type="ARBA" id="ARBA00022723"/>
    </source>
</evidence>
<evidence type="ECO:0000256" key="3">
    <source>
        <dbReference type="ARBA" id="ARBA00022982"/>
    </source>
</evidence>
<gene>
    <name evidence="8" type="ORF">IMF26_05885</name>
</gene>
<accession>A0AAT9L9E0</accession>
<dbReference type="PRINTS" id="PR00352">
    <property type="entry name" value="3FE4SFRDOXIN"/>
</dbReference>
<evidence type="ECO:0000256" key="5">
    <source>
        <dbReference type="ARBA" id="ARBA00023014"/>
    </source>
</evidence>
<dbReference type="PROSITE" id="PS00198">
    <property type="entry name" value="4FE4S_FER_1"/>
    <property type="match status" value="1"/>
</dbReference>
<dbReference type="GO" id="GO:0051536">
    <property type="term" value="F:iron-sulfur cluster binding"/>
    <property type="evidence" value="ECO:0007669"/>
    <property type="project" value="UniProtKB-KW"/>
</dbReference>
<dbReference type="InterPro" id="IPR017896">
    <property type="entry name" value="4Fe4S_Fe-S-bd"/>
</dbReference>
<reference evidence="8" key="1">
    <citation type="submission" date="2020-10" db="EMBL/GenBank/DDBJ databases">
        <authorList>
            <person name="Kadnikov V."/>
            <person name="Beletsky A.V."/>
            <person name="Mardanov A.V."/>
            <person name="Karnachuk O.V."/>
            <person name="Ravin N.V."/>
        </authorList>
    </citation>
    <scope>NUCLEOTIDE SEQUENCE</scope>
    <source>
        <strain evidence="8">Bu02</strain>
    </source>
</reference>
<dbReference type="KEGG" id="fcz:IMF26_05885"/>
<organism evidence="8">
    <name type="scientific">Candidatus Fermentithermobacillus carboniphilus</name>
    <dbReference type="NCBI Taxonomy" id="3085328"/>
    <lineage>
        <taxon>Bacteria</taxon>
        <taxon>Bacillati</taxon>
        <taxon>Bacillota</taxon>
        <taxon>Candidatus Fermentithermobacillia</taxon>
        <taxon>Candidatus Fermentithermobacillales</taxon>
        <taxon>Candidatus Fermentithermobacillaceae</taxon>
        <taxon>Candidatus Fermentithermobacillus</taxon>
    </lineage>
</organism>
<dbReference type="InterPro" id="IPR001080">
    <property type="entry name" value="3Fe4S_ferredoxin"/>
</dbReference>
<keyword evidence="1 6" id="KW-0813">Transport</keyword>
<dbReference type="EMBL" id="CP062796">
    <property type="protein sequence ID" value="QUL97655.1"/>
    <property type="molecule type" value="Genomic_DNA"/>
</dbReference>
<keyword evidence="3 6" id="KW-0249">Electron transport</keyword>
<evidence type="ECO:0000256" key="4">
    <source>
        <dbReference type="ARBA" id="ARBA00023004"/>
    </source>
</evidence>
<dbReference type="Pfam" id="PF13370">
    <property type="entry name" value="Fer4_13"/>
    <property type="match status" value="1"/>
</dbReference>
<keyword evidence="5 6" id="KW-0411">Iron-sulfur</keyword>
<evidence type="ECO:0000256" key="6">
    <source>
        <dbReference type="RuleBase" id="RU368020"/>
    </source>
</evidence>
<dbReference type="PANTHER" id="PTHR36923:SF3">
    <property type="entry name" value="FERREDOXIN"/>
    <property type="match status" value="1"/>
</dbReference>
<reference evidence="8" key="2">
    <citation type="journal article" date="2023" name="Biology">
        <title>Prokaryotic Life Associated with Coal-Fire Gas Vents Revealed by Metagenomics.</title>
        <authorList>
            <person name="Kadnikov V.V."/>
            <person name="Mardanov A.V."/>
            <person name="Beletsky A.V."/>
            <person name="Karnachuk O.V."/>
            <person name="Ravin N.V."/>
        </authorList>
    </citation>
    <scope>NUCLEOTIDE SEQUENCE</scope>
    <source>
        <strain evidence="8">Bu02</strain>
    </source>
</reference>
<dbReference type="GO" id="GO:0009055">
    <property type="term" value="F:electron transfer activity"/>
    <property type="evidence" value="ECO:0007669"/>
    <property type="project" value="UniProtKB-UniRule"/>
</dbReference>
<sequence length="64" mass="6578">MAKVTVDKDLCIGCGLCADTCPDVFQLEDDGKAGVKSQDAANANLSCAKDAASTCPTEAIKVQE</sequence>
<dbReference type="GO" id="GO:0005506">
    <property type="term" value="F:iron ion binding"/>
    <property type="evidence" value="ECO:0007669"/>
    <property type="project" value="UniProtKB-UniRule"/>
</dbReference>
<dbReference type="Gene3D" id="3.30.70.20">
    <property type="match status" value="1"/>
</dbReference>
<feature type="domain" description="4Fe-4S ferredoxin-type" evidence="7">
    <location>
        <begin position="2"/>
        <end position="30"/>
    </location>
</feature>
<keyword evidence="4 6" id="KW-0408">Iron</keyword>
<keyword evidence="2 6" id="KW-0479">Metal-binding</keyword>
<dbReference type="AlphaFoldDB" id="A0AAT9L9E0"/>
<evidence type="ECO:0000256" key="1">
    <source>
        <dbReference type="ARBA" id="ARBA00022448"/>
    </source>
</evidence>
<dbReference type="InterPro" id="IPR017900">
    <property type="entry name" value="4Fe4S_Fe_S_CS"/>
</dbReference>
<dbReference type="PROSITE" id="PS51379">
    <property type="entry name" value="4FE4S_FER_2"/>
    <property type="match status" value="1"/>
</dbReference>
<evidence type="ECO:0000313" key="8">
    <source>
        <dbReference type="EMBL" id="QUL97655.1"/>
    </source>
</evidence>
<proteinExistence type="predicted"/>
<comment type="function">
    <text evidence="6">Ferredoxins are iron-sulfur proteins that transfer electrons in a wide variety of metabolic reactions.</text>
</comment>
<name>A0AAT9L9E0_9FIRM</name>
<evidence type="ECO:0000259" key="7">
    <source>
        <dbReference type="PROSITE" id="PS51379"/>
    </source>
</evidence>
<dbReference type="SUPFAM" id="SSF54862">
    <property type="entry name" value="4Fe-4S ferredoxins"/>
    <property type="match status" value="1"/>
</dbReference>
<dbReference type="InterPro" id="IPR051269">
    <property type="entry name" value="Fe-S_cluster_ET"/>
</dbReference>
<protein>
    <recommendedName>
        <fullName evidence="6">Ferredoxin</fullName>
    </recommendedName>
</protein>